<gene>
    <name evidence="2" type="ORF">TWF506_001552</name>
</gene>
<feature type="compositionally biased region" description="Polar residues" evidence="1">
    <location>
        <begin position="33"/>
        <end position="42"/>
    </location>
</feature>
<organism evidence="2 3">
    <name type="scientific">Arthrobotrys conoides</name>
    <dbReference type="NCBI Taxonomy" id="74498"/>
    <lineage>
        <taxon>Eukaryota</taxon>
        <taxon>Fungi</taxon>
        <taxon>Dikarya</taxon>
        <taxon>Ascomycota</taxon>
        <taxon>Pezizomycotina</taxon>
        <taxon>Orbiliomycetes</taxon>
        <taxon>Orbiliales</taxon>
        <taxon>Orbiliaceae</taxon>
        <taxon>Arthrobotrys</taxon>
    </lineage>
</organism>
<reference evidence="2 3" key="1">
    <citation type="submission" date="2019-10" db="EMBL/GenBank/DDBJ databases">
        <authorList>
            <person name="Palmer J.M."/>
        </authorList>
    </citation>
    <scope>NUCLEOTIDE SEQUENCE [LARGE SCALE GENOMIC DNA]</scope>
    <source>
        <strain evidence="2 3">TWF506</strain>
    </source>
</reference>
<evidence type="ECO:0000313" key="3">
    <source>
        <dbReference type="Proteomes" id="UP001307849"/>
    </source>
</evidence>
<dbReference type="EMBL" id="JAVHJM010000001">
    <property type="protein sequence ID" value="KAK6521328.1"/>
    <property type="molecule type" value="Genomic_DNA"/>
</dbReference>
<dbReference type="AlphaFoldDB" id="A0AAN8S1V9"/>
<feature type="region of interest" description="Disordered" evidence="1">
    <location>
        <begin position="1"/>
        <end position="72"/>
    </location>
</feature>
<name>A0AAN8S1V9_9PEZI</name>
<feature type="compositionally biased region" description="Basic residues" evidence="1">
    <location>
        <begin position="1"/>
        <end position="11"/>
    </location>
</feature>
<comment type="caution">
    <text evidence="2">The sequence shown here is derived from an EMBL/GenBank/DDBJ whole genome shotgun (WGS) entry which is preliminary data.</text>
</comment>
<protein>
    <submittedName>
        <fullName evidence="2">Uncharacterized protein</fullName>
    </submittedName>
</protein>
<evidence type="ECO:0000313" key="2">
    <source>
        <dbReference type="EMBL" id="KAK6521328.1"/>
    </source>
</evidence>
<keyword evidence="3" id="KW-1185">Reference proteome</keyword>
<dbReference type="Proteomes" id="UP001307849">
    <property type="component" value="Unassembled WGS sequence"/>
</dbReference>
<proteinExistence type="predicted"/>
<evidence type="ECO:0000256" key="1">
    <source>
        <dbReference type="SAM" id="MobiDB-lite"/>
    </source>
</evidence>
<feature type="compositionally biased region" description="Basic and acidic residues" evidence="1">
    <location>
        <begin position="23"/>
        <end position="32"/>
    </location>
</feature>
<feature type="compositionally biased region" description="Pro residues" evidence="1">
    <location>
        <begin position="44"/>
        <end position="57"/>
    </location>
</feature>
<accession>A0AAN8S1V9</accession>
<sequence>MAGLNRYRRSIARPSPPDLTEISNKDPLEKNIHPNSAPDSGTNPNPPPAPAPRPPPSVVRGHTHPNNGPDFN</sequence>